<feature type="transmembrane region" description="Helical" evidence="1">
    <location>
        <begin position="115"/>
        <end position="133"/>
    </location>
</feature>
<protein>
    <submittedName>
        <fullName evidence="2">Uncharacterized protein</fullName>
    </submittedName>
</protein>
<comment type="caution">
    <text evidence="2">The sequence shown here is derived from an EMBL/GenBank/DDBJ whole genome shotgun (WGS) entry which is preliminary data.</text>
</comment>
<proteinExistence type="predicted"/>
<keyword evidence="1" id="KW-1133">Transmembrane helix</keyword>
<gene>
    <name evidence="2" type="ORF">K431DRAFT_165404</name>
</gene>
<evidence type="ECO:0000313" key="2">
    <source>
        <dbReference type="EMBL" id="KAF2724105.1"/>
    </source>
</evidence>
<dbReference type="EMBL" id="MU003773">
    <property type="protein sequence ID" value="KAF2724105.1"/>
    <property type="molecule type" value="Genomic_DNA"/>
</dbReference>
<sequence>MANETTSLTMIDRSERPTTYESFGTFLSKKDLRKLKHDFVVAVFLTVAYMVIFAFDLCIYERAWRHPDFRSKTEVIDTNGCEEYRQLSMILACIHSILLLPWLSMIKGRIYKVTWATFVTVTVILVASCRFNMLEPQRLMDMTVVVGCNGSSSSVY</sequence>
<dbReference type="AlphaFoldDB" id="A0A9P4QDY3"/>
<keyword evidence="1" id="KW-0812">Transmembrane</keyword>
<reference evidence="2" key="1">
    <citation type="journal article" date="2020" name="Stud. Mycol.">
        <title>101 Dothideomycetes genomes: a test case for predicting lifestyles and emergence of pathogens.</title>
        <authorList>
            <person name="Haridas S."/>
            <person name="Albert R."/>
            <person name="Binder M."/>
            <person name="Bloem J."/>
            <person name="Labutti K."/>
            <person name="Salamov A."/>
            <person name="Andreopoulos B."/>
            <person name="Baker S."/>
            <person name="Barry K."/>
            <person name="Bills G."/>
            <person name="Bluhm B."/>
            <person name="Cannon C."/>
            <person name="Castanera R."/>
            <person name="Culley D."/>
            <person name="Daum C."/>
            <person name="Ezra D."/>
            <person name="Gonzalez J."/>
            <person name="Henrissat B."/>
            <person name="Kuo A."/>
            <person name="Liang C."/>
            <person name="Lipzen A."/>
            <person name="Lutzoni F."/>
            <person name="Magnuson J."/>
            <person name="Mondo S."/>
            <person name="Nolan M."/>
            <person name="Ohm R."/>
            <person name="Pangilinan J."/>
            <person name="Park H.-J."/>
            <person name="Ramirez L."/>
            <person name="Alfaro M."/>
            <person name="Sun H."/>
            <person name="Tritt A."/>
            <person name="Yoshinaga Y."/>
            <person name="Zwiers L.-H."/>
            <person name="Turgeon B."/>
            <person name="Goodwin S."/>
            <person name="Spatafora J."/>
            <person name="Crous P."/>
            <person name="Grigoriev I."/>
        </authorList>
    </citation>
    <scope>NUCLEOTIDE SEQUENCE</scope>
    <source>
        <strain evidence="2">CBS 116435</strain>
    </source>
</reference>
<name>A0A9P4QDY3_9PEZI</name>
<feature type="transmembrane region" description="Helical" evidence="1">
    <location>
        <begin position="84"/>
        <end position="103"/>
    </location>
</feature>
<accession>A0A9P4QDY3</accession>
<keyword evidence="1" id="KW-0472">Membrane</keyword>
<evidence type="ECO:0000313" key="3">
    <source>
        <dbReference type="Proteomes" id="UP000799441"/>
    </source>
</evidence>
<organism evidence="2 3">
    <name type="scientific">Polychaeton citri CBS 116435</name>
    <dbReference type="NCBI Taxonomy" id="1314669"/>
    <lineage>
        <taxon>Eukaryota</taxon>
        <taxon>Fungi</taxon>
        <taxon>Dikarya</taxon>
        <taxon>Ascomycota</taxon>
        <taxon>Pezizomycotina</taxon>
        <taxon>Dothideomycetes</taxon>
        <taxon>Dothideomycetidae</taxon>
        <taxon>Capnodiales</taxon>
        <taxon>Capnodiaceae</taxon>
        <taxon>Polychaeton</taxon>
    </lineage>
</organism>
<feature type="transmembrane region" description="Helical" evidence="1">
    <location>
        <begin position="39"/>
        <end position="64"/>
    </location>
</feature>
<dbReference type="Proteomes" id="UP000799441">
    <property type="component" value="Unassembled WGS sequence"/>
</dbReference>
<keyword evidence="3" id="KW-1185">Reference proteome</keyword>
<evidence type="ECO:0000256" key="1">
    <source>
        <dbReference type="SAM" id="Phobius"/>
    </source>
</evidence>